<keyword evidence="1" id="KW-1133">Transmembrane helix</keyword>
<dbReference type="RefSeq" id="WP_189800897.1">
    <property type="nucleotide sequence ID" value="NZ_BMRZ01000002.1"/>
</dbReference>
<name>A0ABY6QNQ9_9ACTN</name>
<dbReference type="GeneID" id="95598018"/>
<sequence>MRLVWLGALSALAVLMAVFTPYVFRTESRWQGIAWLVMLAGTVALTAVLLRAELLIRRQRR</sequence>
<keyword evidence="1" id="KW-0812">Transmembrane</keyword>
<evidence type="ECO:0000313" key="3">
    <source>
        <dbReference type="Proteomes" id="UP001164506"/>
    </source>
</evidence>
<protein>
    <submittedName>
        <fullName evidence="2">Uncharacterized protein</fullName>
    </submittedName>
</protein>
<keyword evidence="3" id="KW-1185">Reference proteome</keyword>
<gene>
    <name evidence="2" type="ORF">LDH80_01210</name>
</gene>
<reference evidence="2" key="1">
    <citation type="submission" date="2021-09" db="EMBL/GenBank/DDBJ databases">
        <title>Complete genome sequence and metabolic characterization of Streptomyces tanashiensis DSM 731 the producer of antibacterial Kalafungin and diverse secondary metabolites.</title>
        <authorList>
            <person name="Abbasi M.N."/>
            <person name="Anwar M.N."/>
            <person name="Alam K."/>
            <person name="Shoaib M."/>
            <person name="Lin Z."/>
            <person name="Hayat M."/>
            <person name="Ali M.I."/>
            <person name="Malik H.M.T."/>
            <person name="Ahmed I."/>
            <person name="Li A."/>
            <person name="Hailong Wang H."/>
            <person name="Zhang Y."/>
        </authorList>
    </citation>
    <scope>NUCLEOTIDE SEQUENCE</scope>
    <source>
        <strain evidence="2">Kala</strain>
    </source>
</reference>
<evidence type="ECO:0000313" key="2">
    <source>
        <dbReference type="EMBL" id="UZX19440.1"/>
    </source>
</evidence>
<keyword evidence="1" id="KW-0472">Membrane</keyword>
<accession>A0ABY6QNQ9</accession>
<organism evidence="2 3">
    <name type="scientific">Streptomyces tanashiensis</name>
    <dbReference type="NCBI Taxonomy" id="67367"/>
    <lineage>
        <taxon>Bacteria</taxon>
        <taxon>Bacillati</taxon>
        <taxon>Actinomycetota</taxon>
        <taxon>Actinomycetes</taxon>
        <taxon>Kitasatosporales</taxon>
        <taxon>Streptomycetaceae</taxon>
        <taxon>Streptomyces</taxon>
    </lineage>
</organism>
<feature type="transmembrane region" description="Helical" evidence="1">
    <location>
        <begin position="33"/>
        <end position="52"/>
    </location>
</feature>
<dbReference type="Proteomes" id="UP001164506">
    <property type="component" value="Chromosome"/>
</dbReference>
<proteinExistence type="predicted"/>
<evidence type="ECO:0000256" key="1">
    <source>
        <dbReference type="SAM" id="Phobius"/>
    </source>
</evidence>
<dbReference type="EMBL" id="CP084204">
    <property type="protein sequence ID" value="UZX19440.1"/>
    <property type="molecule type" value="Genomic_DNA"/>
</dbReference>